<comment type="caution">
    <text evidence="1">The sequence shown here is derived from an EMBL/GenBank/DDBJ whole genome shotgun (WGS) entry which is preliminary data.</text>
</comment>
<dbReference type="RefSeq" id="WP_234044892.1">
    <property type="nucleotide sequence ID" value="NZ_JAENII010000010.1"/>
</dbReference>
<sequence>MRSAPSWYSVLPLSAFLFASCGEKETPATPPEATPEEAVEAPALPVVPALPEIAKLSADERAEILGIVGRLAPETDAVMAIYDGRGLVEGLRSLKGWKFIREMSEEELGVDPEEEVGDGGPQLDAFLGDEFFLAFGDGTAEQLEIYNKFNSRMTYYQVRMFTQAFAEGAAEGDLESAMESADENAWVQEMARDIGRYMPWIENAKAPGLLAGLRIEDDEARGMGEQQLRSFLGYFGEEVETVEFEKGGAKFSGVSFPGSMFAEGLEGEREDMAEMMGEEATGELIEAVGEKSLMVTIGTLDDYLFLYVGSDEEGCPLVASVDESLAGSDEIGFIDEFKGQPVHGFLYGAEAVTKAAVTTSMKDLAEGARDGMKGVEGIGDTRELVALLDLVGEREAALLDLFEPSSFGGVIRIDDGLVFETFGASSGALDYQTPHQMGALGEGENVLLFANWVADETYMERSGEMAELLIETGYATAQHLATMDIESEELEEFQSYFGLFDSMLREDVVTLWEGMTAMSDGLGKESAVVVDLNAPFPPIPGVPVQVVEEGRFVRASYVSPVVDRSKLKESWASIYGSIRTMLKKLQEAELAELNMLSPTSSEKDDLVTWYFDALAFSDDVKPSVSINDDWFVASTSRNQAIDLIGSAGKPAATVRQGSWMRLDLDVMRSYVEEALKLVDKEGEAIIVDEDELAEFREALPKIMQGIEAMSEVEAVTVHDRVERGSRRLTLHFDAR</sequence>
<organism evidence="1 2">
    <name type="scientific">Haloferula rosea</name>
    <dbReference type="NCBI Taxonomy" id="490093"/>
    <lineage>
        <taxon>Bacteria</taxon>
        <taxon>Pseudomonadati</taxon>
        <taxon>Verrucomicrobiota</taxon>
        <taxon>Verrucomicrobiia</taxon>
        <taxon>Verrucomicrobiales</taxon>
        <taxon>Verrucomicrobiaceae</taxon>
        <taxon>Haloferula</taxon>
    </lineage>
</organism>
<reference evidence="1" key="1">
    <citation type="submission" date="2021-01" db="EMBL/GenBank/DDBJ databases">
        <title>Modified the classification status of verrucomicrobia.</title>
        <authorList>
            <person name="Feng X."/>
        </authorList>
    </citation>
    <scope>NUCLEOTIDE SEQUENCE</scope>
    <source>
        <strain evidence="1">KCTC 22201</strain>
    </source>
</reference>
<dbReference type="PROSITE" id="PS51257">
    <property type="entry name" value="PROKAR_LIPOPROTEIN"/>
    <property type="match status" value="1"/>
</dbReference>
<protein>
    <submittedName>
        <fullName evidence="1">Uncharacterized protein</fullName>
    </submittedName>
</protein>
<name>A0A934RE68_9BACT</name>
<evidence type="ECO:0000313" key="1">
    <source>
        <dbReference type="EMBL" id="MBK1828028.1"/>
    </source>
</evidence>
<gene>
    <name evidence="1" type="ORF">JIN81_13435</name>
</gene>
<evidence type="ECO:0000313" key="2">
    <source>
        <dbReference type="Proteomes" id="UP000658278"/>
    </source>
</evidence>
<keyword evidence="2" id="KW-1185">Reference proteome</keyword>
<dbReference type="EMBL" id="JAENII010000010">
    <property type="protein sequence ID" value="MBK1828028.1"/>
    <property type="molecule type" value="Genomic_DNA"/>
</dbReference>
<proteinExistence type="predicted"/>
<dbReference type="AlphaFoldDB" id="A0A934RE68"/>
<accession>A0A934RE68</accession>
<dbReference type="Proteomes" id="UP000658278">
    <property type="component" value="Unassembled WGS sequence"/>
</dbReference>